<name>A0A2P6MUS8_9EUKA</name>
<dbReference type="InterPro" id="IPR027443">
    <property type="entry name" value="IPNS-like_sf"/>
</dbReference>
<dbReference type="FunCoup" id="A0A2P6MUS8">
    <property type="interactions" value="58"/>
</dbReference>
<gene>
    <name evidence="7" type="ORF">PROFUN_15738</name>
</gene>
<evidence type="ECO:0000313" key="7">
    <source>
        <dbReference type="EMBL" id="PRP75453.1"/>
    </source>
</evidence>
<evidence type="ECO:0000256" key="3">
    <source>
        <dbReference type="ARBA" id="ARBA00023002"/>
    </source>
</evidence>
<feature type="compositionally biased region" description="Basic and acidic residues" evidence="5">
    <location>
        <begin position="15"/>
        <end position="25"/>
    </location>
</feature>
<dbReference type="GO" id="GO:0046872">
    <property type="term" value="F:metal ion binding"/>
    <property type="evidence" value="ECO:0007669"/>
    <property type="project" value="UniProtKB-KW"/>
</dbReference>
<feature type="region of interest" description="Disordered" evidence="5">
    <location>
        <begin position="1"/>
        <end position="25"/>
    </location>
</feature>
<dbReference type="EMBL" id="MDYQ01000384">
    <property type="protein sequence ID" value="PRP75453.1"/>
    <property type="molecule type" value="Genomic_DNA"/>
</dbReference>
<protein>
    <recommendedName>
        <fullName evidence="6">Isopenicillin N synthase-like Fe(2+) 2OG dioxygenase domain-containing protein</fullName>
    </recommendedName>
</protein>
<dbReference type="PANTHER" id="PTHR10209:SF874">
    <property type="entry name" value="2-OXOGLUTARATE (2OG) AND FE(II)-DEPENDENT OXYGENASE SUPERFAMILY PROTEIN"/>
    <property type="match status" value="1"/>
</dbReference>
<evidence type="ECO:0000313" key="8">
    <source>
        <dbReference type="Proteomes" id="UP000241769"/>
    </source>
</evidence>
<evidence type="ECO:0000259" key="6">
    <source>
        <dbReference type="Pfam" id="PF03171"/>
    </source>
</evidence>
<comment type="caution">
    <text evidence="7">The sequence shown here is derived from an EMBL/GenBank/DDBJ whole genome shotgun (WGS) entry which is preliminary data.</text>
</comment>
<dbReference type="OrthoDB" id="10248513at2759"/>
<dbReference type="PANTHER" id="PTHR10209">
    <property type="entry name" value="OXIDOREDUCTASE, 2OG-FE II OXYGENASE FAMILY PROTEIN"/>
    <property type="match status" value="1"/>
</dbReference>
<accession>A0A2P6MUS8</accession>
<evidence type="ECO:0000256" key="1">
    <source>
        <dbReference type="ARBA" id="ARBA00008056"/>
    </source>
</evidence>
<evidence type="ECO:0000256" key="2">
    <source>
        <dbReference type="ARBA" id="ARBA00022723"/>
    </source>
</evidence>
<keyword evidence="3" id="KW-0560">Oxidoreductase</keyword>
<dbReference type="Gene3D" id="2.60.120.330">
    <property type="entry name" value="B-lactam Antibiotic, Isopenicillin N Synthase, Chain"/>
    <property type="match status" value="1"/>
</dbReference>
<proteinExistence type="inferred from homology"/>
<dbReference type="Proteomes" id="UP000241769">
    <property type="component" value="Unassembled WGS sequence"/>
</dbReference>
<dbReference type="Pfam" id="PF03171">
    <property type="entry name" value="2OG-FeII_Oxy"/>
    <property type="match status" value="1"/>
</dbReference>
<sequence length="346" mass="39403">MTDQLSPVDLSSFLNDKESQQSKDDCRRIAQTLRDTSCLVIRDPRVSEIENSNFIDMMEKYYEQPLEEKMKDVHPELHYQLGATPEFVEVPRDHQEKINNLIHPNEAQVPKGADPKWRYFWRIGERPTKTQFQELNSEPVIPKAFPQWTEVMNRWGNLMMQSIRTVAEMVAIGLDLPSNTFLDVLNCGPHLLAPTGSDLGRYNELKRIFAGYHYDLNFLTIHGKSRFPGLFIWMRDGTRAPVKVPDGCLLIQAGKQMEWLTGGEIAAGFHEVIVSDETVAAIERARAAGKSLWRVSSTLFSNVASDHLLEPIGRFKNAATAQRYPSLLTGHQVEEELRMIKLAAPQ</sequence>
<dbReference type="InterPro" id="IPR044861">
    <property type="entry name" value="IPNS-like_FE2OG_OXY"/>
</dbReference>
<feature type="domain" description="Isopenicillin N synthase-like Fe(2+) 2OG dioxygenase" evidence="6">
    <location>
        <begin position="210"/>
        <end position="300"/>
    </location>
</feature>
<dbReference type="GO" id="GO:0016491">
    <property type="term" value="F:oxidoreductase activity"/>
    <property type="evidence" value="ECO:0007669"/>
    <property type="project" value="UniProtKB-KW"/>
</dbReference>
<dbReference type="InParanoid" id="A0A2P6MUS8"/>
<keyword evidence="4" id="KW-0408">Iron</keyword>
<dbReference type="AlphaFoldDB" id="A0A2P6MUS8"/>
<comment type="similarity">
    <text evidence="1">Belongs to the iron/ascorbate-dependent oxidoreductase family.</text>
</comment>
<dbReference type="SUPFAM" id="SSF51197">
    <property type="entry name" value="Clavaminate synthase-like"/>
    <property type="match status" value="1"/>
</dbReference>
<dbReference type="STRING" id="1890364.A0A2P6MUS8"/>
<keyword evidence="2" id="KW-0479">Metal-binding</keyword>
<evidence type="ECO:0000256" key="5">
    <source>
        <dbReference type="SAM" id="MobiDB-lite"/>
    </source>
</evidence>
<reference evidence="7 8" key="1">
    <citation type="journal article" date="2018" name="Genome Biol. Evol.">
        <title>Multiple Roots of Fruiting Body Formation in Amoebozoa.</title>
        <authorList>
            <person name="Hillmann F."/>
            <person name="Forbes G."/>
            <person name="Novohradska S."/>
            <person name="Ferling I."/>
            <person name="Riege K."/>
            <person name="Groth M."/>
            <person name="Westermann M."/>
            <person name="Marz M."/>
            <person name="Spaller T."/>
            <person name="Winckler T."/>
            <person name="Schaap P."/>
            <person name="Glockner G."/>
        </authorList>
    </citation>
    <scope>NUCLEOTIDE SEQUENCE [LARGE SCALE GENOMIC DNA]</scope>
    <source>
        <strain evidence="7 8">Jena</strain>
    </source>
</reference>
<evidence type="ECO:0000256" key="4">
    <source>
        <dbReference type="ARBA" id="ARBA00023004"/>
    </source>
</evidence>
<keyword evidence="8" id="KW-1185">Reference proteome</keyword>
<organism evidence="7 8">
    <name type="scientific">Planoprotostelium fungivorum</name>
    <dbReference type="NCBI Taxonomy" id="1890364"/>
    <lineage>
        <taxon>Eukaryota</taxon>
        <taxon>Amoebozoa</taxon>
        <taxon>Evosea</taxon>
        <taxon>Variosea</taxon>
        <taxon>Cavosteliida</taxon>
        <taxon>Cavosteliaceae</taxon>
        <taxon>Planoprotostelium</taxon>
    </lineage>
</organism>